<keyword evidence="4" id="KW-0285">Flavoprotein</keyword>
<gene>
    <name evidence="9" type="ORF">ACFFHW_05900</name>
</gene>
<evidence type="ECO:0000313" key="10">
    <source>
        <dbReference type="Proteomes" id="UP001589814"/>
    </source>
</evidence>
<evidence type="ECO:0000256" key="1">
    <source>
        <dbReference type="ARBA" id="ARBA00001974"/>
    </source>
</evidence>
<comment type="caution">
    <text evidence="9">The sequence shown here is derived from an EMBL/GenBank/DDBJ whole genome shotgun (WGS) entry which is preliminary data.</text>
</comment>
<dbReference type="RefSeq" id="WP_019950374.1">
    <property type="nucleotide sequence ID" value="NZ_JBHLVX010000020.1"/>
</dbReference>
<evidence type="ECO:0000256" key="4">
    <source>
        <dbReference type="ARBA" id="ARBA00022630"/>
    </source>
</evidence>
<accession>A0ABV6G1J2</accession>
<protein>
    <submittedName>
        <fullName evidence="9">FAD-dependent monooxygenase</fullName>
    </submittedName>
</protein>
<reference evidence="9 10" key="1">
    <citation type="submission" date="2024-09" db="EMBL/GenBank/DDBJ databases">
        <authorList>
            <person name="Sun Q."/>
            <person name="Mori K."/>
        </authorList>
    </citation>
    <scope>NUCLEOTIDE SEQUENCE [LARGE SCALE GENOMIC DNA]</scope>
    <source>
        <strain evidence="9 10">CCM 7415</strain>
    </source>
</reference>
<dbReference type="InterPro" id="IPR010971">
    <property type="entry name" value="UbiH/COQ6"/>
</dbReference>
<evidence type="ECO:0000256" key="3">
    <source>
        <dbReference type="ARBA" id="ARBA00005349"/>
    </source>
</evidence>
<evidence type="ECO:0000256" key="2">
    <source>
        <dbReference type="ARBA" id="ARBA00004749"/>
    </source>
</evidence>
<name>A0ABV6G1J2_9GAMM</name>
<dbReference type="Pfam" id="PF01494">
    <property type="entry name" value="FAD_binding_3"/>
    <property type="match status" value="1"/>
</dbReference>
<dbReference type="EMBL" id="JBHLVX010000020">
    <property type="protein sequence ID" value="MFC0267533.1"/>
    <property type="molecule type" value="Genomic_DNA"/>
</dbReference>
<dbReference type="PANTHER" id="PTHR43876">
    <property type="entry name" value="UBIQUINONE BIOSYNTHESIS MONOOXYGENASE COQ6, MITOCHONDRIAL"/>
    <property type="match status" value="1"/>
</dbReference>
<evidence type="ECO:0000259" key="8">
    <source>
        <dbReference type="Pfam" id="PF01494"/>
    </source>
</evidence>
<dbReference type="PRINTS" id="PR00420">
    <property type="entry name" value="RNGMNOXGNASE"/>
</dbReference>
<sequence length="396" mass="43659">MAHSDTQRFDIVINGGGIVGLTLAARLAGRTDYRIAVLDADAAPSMPDDALTLRTTSLNAASLTMLEQAGVMDHLPARFMTDFDHIEAGSRDNPAALAFSAEEIDRERFGVFVENDRLRTALWQRLAECERISLIEESAIAELERDEQRVRAELENGRQLEAALIVGADGARSRLRHLAGIASHQRDYAQEALAVNVRLSESPGHTSWQVFTSSGPLALLPLHERQASLIWYDSPTQTRRRAALDDDALIHAIEDAFPERLGGVEAIIGRGHFPIRRLHACRYVDQRLALIGDAAHVIHPLAGQGVNLGMQDARVLADEIENADAPGDSNALNRYQRRQRPRNGAMLLAVEQLHYLYTRAPAPLRELAERGLAGANHFTHAKRLLMSIASGESPRR</sequence>
<dbReference type="Gene3D" id="3.50.50.60">
    <property type="entry name" value="FAD/NAD(P)-binding domain"/>
    <property type="match status" value="2"/>
</dbReference>
<feature type="domain" description="FAD-binding" evidence="8">
    <location>
        <begin position="10"/>
        <end position="345"/>
    </location>
</feature>
<comment type="similarity">
    <text evidence="3">Belongs to the UbiH/COQ6 family.</text>
</comment>
<organism evidence="9 10">
    <name type="scientific">Kushneria aurantia</name>
    <dbReference type="NCBI Taxonomy" id="504092"/>
    <lineage>
        <taxon>Bacteria</taxon>
        <taxon>Pseudomonadati</taxon>
        <taxon>Pseudomonadota</taxon>
        <taxon>Gammaproteobacteria</taxon>
        <taxon>Oceanospirillales</taxon>
        <taxon>Halomonadaceae</taxon>
        <taxon>Kushneria</taxon>
    </lineage>
</organism>
<dbReference type="InterPro" id="IPR051205">
    <property type="entry name" value="UbiH/COQ6_monooxygenase"/>
</dbReference>
<evidence type="ECO:0000313" key="9">
    <source>
        <dbReference type="EMBL" id="MFC0267533.1"/>
    </source>
</evidence>
<evidence type="ECO:0000256" key="6">
    <source>
        <dbReference type="ARBA" id="ARBA00023002"/>
    </source>
</evidence>
<comment type="pathway">
    <text evidence="2">Cofactor biosynthesis; ubiquinone biosynthesis.</text>
</comment>
<dbReference type="InterPro" id="IPR036188">
    <property type="entry name" value="FAD/NAD-bd_sf"/>
</dbReference>
<dbReference type="NCBIfam" id="TIGR01988">
    <property type="entry name" value="Ubi-OHases"/>
    <property type="match status" value="1"/>
</dbReference>
<dbReference type="Proteomes" id="UP001589814">
    <property type="component" value="Unassembled WGS sequence"/>
</dbReference>
<dbReference type="InterPro" id="IPR018168">
    <property type="entry name" value="Ubi_Hdrlase_CS"/>
</dbReference>
<dbReference type="InterPro" id="IPR002938">
    <property type="entry name" value="FAD-bd"/>
</dbReference>
<dbReference type="GO" id="GO:0004497">
    <property type="term" value="F:monooxygenase activity"/>
    <property type="evidence" value="ECO:0007669"/>
    <property type="project" value="UniProtKB-KW"/>
</dbReference>
<proteinExistence type="inferred from homology"/>
<comment type="cofactor">
    <cofactor evidence="1">
        <name>FAD</name>
        <dbReference type="ChEBI" id="CHEBI:57692"/>
    </cofactor>
</comment>
<dbReference type="SUPFAM" id="SSF51905">
    <property type="entry name" value="FAD/NAD(P)-binding domain"/>
    <property type="match status" value="1"/>
</dbReference>
<evidence type="ECO:0000256" key="5">
    <source>
        <dbReference type="ARBA" id="ARBA00022827"/>
    </source>
</evidence>
<keyword evidence="7 9" id="KW-0503">Monooxygenase</keyword>
<keyword evidence="10" id="KW-1185">Reference proteome</keyword>
<keyword evidence="6" id="KW-0560">Oxidoreductase</keyword>
<keyword evidence="5" id="KW-0274">FAD</keyword>
<evidence type="ECO:0000256" key="7">
    <source>
        <dbReference type="ARBA" id="ARBA00023033"/>
    </source>
</evidence>
<dbReference type="PROSITE" id="PS01304">
    <property type="entry name" value="UBIH"/>
    <property type="match status" value="1"/>
</dbReference>
<dbReference type="PANTHER" id="PTHR43876:SF7">
    <property type="entry name" value="UBIQUINONE BIOSYNTHESIS MONOOXYGENASE COQ6, MITOCHONDRIAL"/>
    <property type="match status" value="1"/>
</dbReference>